<feature type="non-terminal residue" evidence="1">
    <location>
        <position position="1"/>
    </location>
</feature>
<reference evidence="1 2" key="1">
    <citation type="journal article" date="2010" name="Science">
        <title>Genomic comparison of the ants Camponotus floridanus and Harpegnathos saltator.</title>
        <authorList>
            <person name="Bonasio R."/>
            <person name="Zhang G."/>
            <person name="Ye C."/>
            <person name="Mutti N.S."/>
            <person name="Fang X."/>
            <person name="Qin N."/>
            <person name="Donahue G."/>
            <person name="Yang P."/>
            <person name="Li Q."/>
            <person name="Li C."/>
            <person name="Zhang P."/>
            <person name="Huang Z."/>
            <person name="Berger S.L."/>
            <person name="Reinberg D."/>
            <person name="Wang J."/>
            <person name="Liebig J."/>
        </authorList>
    </citation>
    <scope>NUCLEOTIDE SEQUENCE [LARGE SCALE GENOMIC DNA]</scope>
    <source>
        <strain evidence="2">C129</strain>
    </source>
</reference>
<dbReference type="Proteomes" id="UP000000311">
    <property type="component" value="Unassembled WGS sequence"/>
</dbReference>
<dbReference type="InParanoid" id="E2A608"/>
<protein>
    <submittedName>
        <fullName evidence="1">Uncharacterized protein</fullName>
    </submittedName>
</protein>
<organism evidence="2">
    <name type="scientific">Camponotus floridanus</name>
    <name type="common">Florida carpenter ant</name>
    <dbReference type="NCBI Taxonomy" id="104421"/>
    <lineage>
        <taxon>Eukaryota</taxon>
        <taxon>Metazoa</taxon>
        <taxon>Ecdysozoa</taxon>
        <taxon>Arthropoda</taxon>
        <taxon>Hexapoda</taxon>
        <taxon>Insecta</taxon>
        <taxon>Pterygota</taxon>
        <taxon>Neoptera</taxon>
        <taxon>Endopterygota</taxon>
        <taxon>Hymenoptera</taxon>
        <taxon>Apocrita</taxon>
        <taxon>Aculeata</taxon>
        <taxon>Formicoidea</taxon>
        <taxon>Formicidae</taxon>
        <taxon>Formicinae</taxon>
        <taxon>Camponotus</taxon>
    </lineage>
</organism>
<dbReference type="OMA" id="YPENMNI"/>
<evidence type="ECO:0000313" key="1">
    <source>
        <dbReference type="EMBL" id="EFN71130.1"/>
    </source>
</evidence>
<gene>
    <name evidence="1" type="ORF">EAG_13606</name>
</gene>
<dbReference type="STRING" id="104421.E2A608"/>
<dbReference type="EMBL" id="GL437097">
    <property type="protein sequence ID" value="EFN71130.1"/>
    <property type="molecule type" value="Genomic_DNA"/>
</dbReference>
<evidence type="ECO:0000313" key="2">
    <source>
        <dbReference type="Proteomes" id="UP000000311"/>
    </source>
</evidence>
<sequence>YTDDEALSFFVEGKFSKYQYKIMRMQAKERGADLYPNYHRILEAKKRCYPENMNITDKSAEVPLQSLLDHTTMRILEI</sequence>
<feature type="non-terminal residue" evidence="1">
    <location>
        <position position="78"/>
    </location>
</feature>
<dbReference type="AlphaFoldDB" id="E2A608"/>
<name>E2A608_CAMFO</name>
<accession>E2A608</accession>
<proteinExistence type="predicted"/>
<keyword evidence="2" id="KW-1185">Reference proteome</keyword>